<reference evidence="1" key="1">
    <citation type="journal article" date="2020" name="Nature">
        <title>Giant virus diversity and host interactions through global metagenomics.</title>
        <authorList>
            <person name="Schulz F."/>
            <person name="Roux S."/>
            <person name="Paez-Espino D."/>
            <person name="Jungbluth S."/>
            <person name="Walsh D.A."/>
            <person name="Denef V.J."/>
            <person name="McMahon K.D."/>
            <person name="Konstantinidis K.T."/>
            <person name="Eloe-Fadrosh E.A."/>
            <person name="Kyrpides N.C."/>
            <person name="Woyke T."/>
        </authorList>
    </citation>
    <scope>NUCLEOTIDE SEQUENCE</scope>
    <source>
        <strain evidence="1">GVMAG-S-ERX555907-102</strain>
    </source>
</reference>
<name>A0A6C0KZK8_9ZZZZ</name>
<evidence type="ECO:0000313" key="1">
    <source>
        <dbReference type="EMBL" id="QHU22596.1"/>
    </source>
</evidence>
<dbReference type="EMBL" id="MN741012">
    <property type="protein sequence ID" value="QHU22596.1"/>
    <property type="molecule type" value="Genomic_DNA"/>
</dbReference>
<dbReference type="AlphaFoldDB" id="A0A6C0KZK8"/>
<accession>A0A6C0KZK8</accession>
<sequence length="313" mass="32982">MSNSTSTSSDSTYDPLLAEASNSVYEGDVPSISGYVFELFQADISLTEDPSFAIATFQSDAFADVSAVATIDVPVADFNNLFFITVDSSDIDDTSANDVIFSIDASYTNPFNANPAAVGSPIQFSNAIVQAGNVNVRYTDQVLKKDVVRHIAKAVTGGYAVADIFSNEAPLLQDVVDRDVEIHTQLSDAMVAIQSNTTPVTVGQISGIADADQKRFYQIAHTLFGITINDEGAGGRQQTLYADLSNASVDASGNPINQTSVTIPLKFVAGDAIALRISYNPKSSPVGGGNANGGGMGDNPISNRSYKILLQLV</sequence>
<organism evidence="1">
    <name type="scientific">viral metagenome</name>
    <dbReference type="NCBI Taxonomy" id="1070528"/>
    <lineage>
        <taxon>unclassified sequences</taxon>
        <taxon>metagenomes</taxon>
        <taxon>organismal metagenomes</taxon>
    </lineage>
</organism>
<protein>
    <submittedName>
        <fullName evidence="1">Uncharacterized protein</fullName>
    </submittedName>
</protein>
<proteinExistence type="predicted"/>